<proteinExistence type="predicted"/>
<reference evidence="2" key="1">
    <citation type="journal article" date="2019" name="Sci. Rep.">
        <title>Draft genome of Tanacetum cinerariifolium, the natural source of mosquito coil.</title>
        <authorList>
            <person name="Yamashiro T."/>
            <person name="Shiraishi A."/>
            <person name="Satake H."/>
            <person name="Nakayama K."/>
        </authorList>
    </citation>
    <scope>NUCLEOTIDE SEQUENCE</scope>
</reference>
<evidence type="ECO:0000259" key="1">
    <source>
        <dbReference type="Pfam" id="PF03732"/>
    </source>
</evidence>
<dbReference type="InterPro" id="IPR005162">
    <property type="entry name" value="Retrotrans_gag_dom"/>
</dbReference>
<feature type="non-terminal residue" evidence="2">
    <location>
        <position position="1"/>
    </location>
</feature>
<keyword evidence="2" id="KW-0548">Nucleotidyltransferase</keyword>
<dbReference type="Gene3D" id="2.40.70.10">
    <property type="entry name" value="Acid Proteases"/>
    <property type="match status" value="1"/>
</dbReference>
<feature type="domain" description="Retrotransposon gag" evidence="1">
    <location>
        <begin position="441"/>
        <end position="538"/>
    </location>
</feature>
<dbReference type="PANTHER" id="PTHR33067">
    <property type="entry name" value="RNA-DIRECTED DNA POLYMERASE-RELATED"/>
    <property type="match status" value="1"/>
</dbReference>
<protein>
    <submittedName>
        <fullName evidence="2">Reverse transcriptase domain-containing protein</fullName>
    </submittedName>
</protein>
<dbReference type="GO" id="GO:0003964">
    <property type="term" value="F:RNA-directed DNA polymerase activity"/>
    <property type="evidence" value="ECO:0007669"/>
    <property type="project" value="UniProtKB-KW"/>
</dbReference>
<dbReference type="Pfam" id="PF03732">
    <property type="entry name" value="Retrotrans_gag"/>
    <property type="match status" value="1"/>
</dbReference>
<sequence>YFRSKSPSHLLCVCGITYPSPRTLPSNTVPNPEGEMKVVTTRSGLAYEGPSIPTESPLEKVDEQNTEEILDKEHSNSLGSTAQVQPPVMPILIPEPDVSRAQPKPTIPYPFRLNDQKLREKATNQMEKFFQIFHDFHFDISFADALLLMPKFASTIKSLIANKDKLFELAKVPLNENCSAMLLKKLSEKLGDPELTPTRMTLELADRSITRPKGVAEDVFVKVGKFHVPTDFVVVDFEADPRVPLILEISFLRTGCALIDVYGEDITLRYNPKSRSPTLVSDDLISESDSSKEPIVKSSSPTLTSFGERGIIFLKKLLNEDPFQLPPMDVKLAEESKAKSFVEKPPELDLKELPSHLEMSPKRNSASAASASDALAMNQAAIKQLVVDSVAAALKAQAANMANADNTNRNPEPREAPVARKCSYKQFMSCQPFNFKDYKVKFATGTLTKEALSWWNSFAQPIGIEEAYKLSSVEFKKLLIKKYCPRTEVQKMEDEFYHLTVKGNDLNTYVRIFQELATLCPTIVSDSEKMIEAFIGGLP</sequence>
<dbReference type="AlphaFoldDB" id="A0A6L2P651"/>
<evidence type="ECO:0000313" key="2">
    <source>
        <dbReference type="EMBL" id="GEU93911.1"/>
    </source>
</evidence>
<name>A0A6L2P651_TANCI</name>
<dbReference type="EMBL" id="BKCJ010010952">
    <property type="protein sequence ID" value="GEU93911.1"/>
    <property type="molecule type" value="Genomic_DNA"/>
</dbReference>
<dbReference type="InterPro" id="IPR021109">
    <property type="entry name" value="Peptidase_aspartic_dom_sf"/>
</dbReference>
<keyword evidence="2" id="KW-0695">RNA-directed DNA polymerase</keyword>
<organism evidence="2">
    <name type="scientific">Tanacetum cinerariifolium</name>
    <name type="common">Dalmatian daisy</name>
    <name type="synonym">Chrysanthemum cinerariifolium</name>
    <dbReference type="NCBI Taxonomy" id="118510"/>
    <lineage>
        <taxon>Eukaryota</taxon>
        <taxon>Viridiplantae</taxon>
        <taxon>Streptophyta</taxon>
        <taxon>Embryophyta</taxon>
        <taxon>Tracheophyta</taxon>
        <taxon>Spermatophyta</taxon>
        <taxon>Magnoliopsida</taxon>
        <taxon>eudicotyledons</taxon>
        <taxon>Gunneridae</taxon>
        <taxon>Pentapetalae</taxon>
        <taxon>asterids</taxon>
        <taxon>campanulids</taxon>
        <taxon>Asterales</taxon>
        <taxon>Asteraceae</taxon>
        <taxon>Asteroideae</taxon>
        <taxon>Anthemideae</taxon>
        <taxon>Anthemidinae</taxon>
        <taxon>Tanacetum</taxon>
    </lineage>
</organism>
<dbReference type="PANTHER" id="PTHR33067:SF9">
    <property type="entry name" value="RNA-DIRECTED DNA POLYMERASE"/>
    <property type="match status" value="1"/>
</dbReference>
<accession>A0A6L2P651</accession>
<comment type="caution">
    <text evidence="2">The sequence shown here is derived from an EMBL/GenBank/DDBJ whole genome shotgun (WGS) entry which is preliminary data.</text>
</comment>
<keyword evidence="2" id="KW-0808">Transferase</keyword>
<gene>
    <name evidence="2" type="ORF">Tci_065889</name>
</gene>